<feature type="region of interest" description="Disordered" evidence="2">
    <location>
        <begin position="178"/>
        <end position="201"/>
    </location>
</feature>
<gene>
    <name evidence="4" type="ORF">SAPINGB_P003502</name>
</gene>
<evidence type="ECO:0000256" key="1">
    <source>
        <dbReference type="SAM" id="Coils"/>
    </source>
</evidence>
<dbReference type="Proteomes" id="UP000398389">
    <property type="component" value="Unassembled WGS sequence"/>
</dbReference>
<feature type="region of interest" description="Disordered" evidence="2">
    <location>
        <begin position="493"/>
        <end position="673"/>
    </location>
</feature>
<dbReference type="InterPro" id="IPR013761">
    <property type="entry name" value="SAM/pointed_sf"/>
</dbReference>
<feature type="compositionally biased region" description="Low complexity" evidence="2">
    <location>
        <begin position="657"/>
        <end position="666"/>
    </location>
</feature>
<proteinExistence type="predicted"/>
<evidence type="ECO:0000313" key="5">
    <source>
        <dbReference type="Proteomes" id="UP000398389"/>
    </source>
</evidence>
<dbReference type="OrthoDB" id="445896at2759"/>
<feature type="domain" description="SAM" evidence="3">
    <location>
        <begin position="87"/>
        <end position="150"/>
    </location>
</feature>
<feature type="compositionally biased region" description="Polar residues" evidence="2">
    <location>
        <begin position="345"/>
        <end position="369"/>
    </location>
</feature>
<dbReference type="AlphaFoldDB" id="A0A5E8BV50"/>
<protein>
    <recommendedName>
        <fullName evidence="3">SAM domain-containing protein</fullName>
    </recommendedName>
</protein>
<feature type="compositionally biased region" description="Pro residues" evidence="2">
    <location>
        <begin position="1"/>
        <end position="19"/>
    </location>
</feature>
<dbReference type="Gene3D" id="1.10.150.50">
    <property type="entry name" value="Transcription Factor, Ets-1"/>
    <property type="match status" value="1"/>
</dbReference>
<feature type="coiled-coil region" evidence="1">
    <location>
        <begin position="223"/>
        <end position="250"/>
    </location>
</feature>
<feature type="region of interest" description="Disordered" evidence="2">
    <location>
        <begin position="419"/>
        <end position="455"/>
    </location>
</feature>
<keyword evidence="5" id="KW-1185">Reference proteome</keyword>
<dbReference type="PANTHER" id="PTHR12573:SF4">
    <property type="entry name" value="AT09986P-RELATED"/>
    <property type="match status" value="1"/>
</dbReference>
<dbReference type="InterPro" id="IPR001660">
    <property type="entry name" value="SAM"/>
</dbReference>
<dbReference type="PANTHER" id="PTHR12573">
    <property type="entry name" value="AT09986P-RELATED"/>
    <property type="match status" value="1"/>
</dbReference>
<feature type="region of interest" description="Disordered" evidence="2">
    <location>
        <begin position="264"/>
        <end position="384"/>
    </location>
</feature>
<feature type="region of interest" description="Disordered" evidence="2">
    <location>
        <begin position="1"/>
        <end position="38"/>
    </location>
</feature>
<evidence type="ECO:0000313" key="4">
    <source>
        <dbReference type="EMBL" id="VVT53297.1"/>
    </source>
</evidence>
<reference evidence="4 5" key="1">
    <citation type="submission" date="2019-09" db="EMBL/GenBank/DDBJ databases">
        <authorList>
            <person name="Brejova B."/>
        </authorList>
    </citation>
    <scope>NUCLEOTIDE SEQUENCE [LARGE SCALE GENOMIC DNA]</scope>
</reference>
<feature type="compositionally biased region" description="Polar residues" evidence="2">
    <location>
        <begin position="419"/>
        <end position="446"/>
    </location>
</feature>
<sequence length="758" mass="80021">MVDRPNPQPAQPPPPPPSQAPASLSLSLSSSSSSSTATVNNSFAAGLTASTPTTLSARSSPQDSAPPLPLPSSSYSSSATTTPVLEWDVDRVCKWIAELGLAKYTPNFREAHICGAALVALKQRHLVEIGVHSVGHRLRILKSIYNIIEAQGIDTSTDRYIPPTVACFQQEEAREASAAAVTGKTPSPTSSNVPIPQTPSGPSAEMNALPHIIELFVMRDERISVLETEVRSLFDNYAKLSENYAKLREELLPIFRLAKESKPLPMPVEGHLNSPSRMSHHQQSISPPLSASINSATPSPTVYQHSQSTSAKQQQQIPTFSGPPVPTLGPTPQVLHKGLSRHKSASQQHLNTQTSDMRLSPTTSSSQAPGQAPGPSASSQDWLDTSFYGSNGVAQPALITTSAPSNNLITTTIITQAHLPSTSGTGKNTPVSIPGSATSSLFPSSSDENDYDDRLLAHSSNSSSAVHLSISTPTSASFSKKLQIPQSAAAAVASQFHTNSASPSPSFQPSQQPKPPLSHSTSLPHPGSHDDYFHDAHDMRSTGPAPKTSYMSLATASSGNRPSPIMSASPAQISVVNMGASSASGGPQTPRSMGYPSSHSHGYPSHTHGHSHASTPQGTPGIHEFDSEGTLIPHSMPMTPVVPSNNSINGGGGGGMSSSSSSSRSGTEPIKDFNIPPDVPCYKVLPVIAKKHKVRSDKVELVVCYDDQERMIGLEELPLKIFKELDAQGKNPIFMIRESTGVKTNEGFVVNGTPGGLF</sequence>
<feature type="compositionally biased region" description="Low complexity" evidence="2">
    <location>
        <begin position="20"/>
        <end position="35"/>
    </location>
</feature>
<dbReference type="SMART" id="SM00454">
    <property type="entry name" value="SAM"/>
    <property type="match status" value="1"/>
</dbReference>
<feature type="compositionally biased region" description="Polar residues" evidence="2">
    <location>
        <begin position="184"/>
        <end position="201"/>
    </location>
</feature>
<feature type="compositionally biased region" description="Polar residues" evidence="2">
    <location>
        <begin position="569"/>
        <end position="591"/>
    </location>
</feature>
<feature type="region of interest" description="Disordered" evidence="2">
    <location>
        <begin position="51"/>
        <end position="77"/>
    </location>
</feature>
<dbReference type="EMBL" id="CABVLU010000003">
    <property type="protein sequence ID" value="VVT53297.1"/>
    <property type="molecule type" value="Genomic_DNA"/>
</dbReference>
<feature type="compositionally biased region" description="Polar residues" evidence="2">
    <location>
        <begin position="549"/>
        <end position="561"/>
    </location>
</feature>
<evidence type="ECO:0000256" key="2">
    <source>
        <dbReference type="SAM" id="MobiDB-lite"/>
    </source>
</evidence>
<dbReference type="GeneID" id="43582320"/>
<feature type="compositionally biased region" description="Low complexity" evidence="2">
    <location>
        <begin position="594"/>
        <end position="606"/>
    </location>
</feature>
<accession>A0A5E8BV50</accession>
<dbReference type="Pfam" id="PF07647">
    <property type="entry name" value="SAM_2"/>
    <property type="match status" value="1"/>
</dbReference>
<dbReference type="PROSITE" id="PS50105">
    <property type="entry name" value="SAM_DOMAIN"/>
    <property type="match status" value="1"/>
</dbReference>
<dbReference type="SUPFAM" id="SSF47769">
    <property type="entry name" value="SAM/Pointed domain"/>
    <property type="match status" value="1"/>
</dbReference>
<dbReference type="RefSeq" id="XP_031854111.1">
    <property type="nucleotide sequence ID" value="XM_031998220.1"/>
</dbReference>
<evidence type="ECO:0000259" key="3">
    <source>
        <dbReference type="PROSITE" id="PS50105"/>
    </source>
</evidence>
<name>A0A5E8BV50_9ASCO</name>
<feature type="compositionally biased region" description="Low complexity" evidence="2">
    <location>
        <begin position="500"/>
        <end position="526"/>
    </location>
</feature>
<feature type="compositionally biased region" description="Polar residues" evidence="2">
    <location>
        <begin position="273"/>
        <end position="319"/>
    </location>
</feature>
<organism evidence="4 5">
    <name type="scientific">Magnusiomyces paraingens</name>
    <dbReference type="NCBI Taxonomy" id="2606893"/>
    <lineage>
        <taxon>Eukaryota</taxon>
        <taxon>Fungi</taxon>
        <taxon>Dikarya</taxon>
        <taxon>Ascomycota</taxon>
        <taxon>Saccharomycotina</taxon>
        <taxon>Dipodascomycetes</taxon>
        <taxon>Dipodascales</taxon>
        <taxon>Dipodascaceae</taxon>
        <taxon>Magnusiomyces</taxon>
    </lineage>
</organism>
<feature type="compositionally biased region" description="Basic and acidic residues" evidence="2">
    <location>
        <begin position="527"/>
        <end position="540"/>
    </location>
</feature>
<keyword evidence="1" id="KW-0175">Coiled coil</keyword>